<sequence>MSPQLMKVLRYWRASLADGVLGKGQFSHRDRAKYISLPAEVLKSGMLPQNLVERIFSGQDEKVKEVSVRFWPLVTARRTSHAAQTASRLPELVAPVVTEAKVWRDGTINPIQNAIARDVLTPLPQGEFSVGTVEALDNFLTVSPLVESMNVDAWQEYLSHCRKMIDAVASGWPSNDANYDPIGSGLMEVARTASATVRQILDLYDLLLDEEPDVPLLAQLALPDSSKKASSHARTGGFTNPLGHSNDQFPMADQQRDVLVHLANAGSSQILAVNGPPGTGKTTMLLSAIAGQWVQAALADGMPPVIVAASSNNQAVTNIIDAFGKDFALGEGPFSGRWLPDLKSFGMFLASFSREAIATKTYQTETFFNGIESEDYVMRAKGAYLTAAQQAFPSLDDPDVEGVVAALRGLMQKEVFKLSGIDEARTDLERHQTAASQELGNDPTSFVDGLTKTEAQCVVAHEDLSGQMKAWDRHQASESGLLAFFGFFPSIARKRHLRARVALEDAGCELNLSKSRSLADIDITLRAAVKAGSKARHKASSELAHAVRLLDVLRASEQKWEKAVSDLGAQPSPVSDLQDLQRFADCNIRFRLFLLATHYWEGRWLMAMEDDLPGIVRDQKKTGRAKVLPRWQRRMMLTPCAVSTFATLPGKLTYSTFSGGNFVKQYLLNFIDLLIVDEAGQVLPEVAAASFALAKRALVIGDTQQIEPISSVPKPVDIGNLQDCDLLPPTFSEEDLSAISSRGLCTVGGSAMRLAQEAFGANPYPDMEKGLYLFEHRRCYDEIISYCNALCYKGTLRPKRGGVPDENGFPVMGYLHIDGIAISHGGSRSNPVEAQTIAAWLAANRDDLETRYSQKLEKIVGVVTPFGRQAGEISNACAAQGIQVAGRQGMTIGTVHSLQGAERAVVIFSPVYSKHADGQFIDMSPSMLNVTVSRAKDNFLVFGDMDVFSAAPIGSPRALLAEFLFRSEDNMLDFEVAPRRDLEAGSQQLLTLSDAAEHDAFILKALASGGEHYMIVSPWVIVATMKRAGLLEAFSSAVARGATIEVFTDPQLNEARKKNGMSNLEAAAEIFADIGVTLHTVRQVHSKILVMDNELLCIGSYNWLSADRHGKYARHETSFVYLGAQLQDEIETITASLEGRETH</sequence>
<dbReference type="InterPro" id="IPR027417">
    <property type="entry name" value="P-loop_NTPase"/>
</dbReference>
<keyword evidence="5" id="KW-0547">Nucleotide-binding</keyword>
<dbReference type="EMBL" id="CP003740">
    <property type="protein sequence ID" value="AGI67587.1"/>
    <property type="molecule type" value="Genomic_DNA"/>
</dbReference>
<evidence type="ECO:0000259" key="10">
    <source>
        <dbReference type="PROSITE" id="PS50035"/>
    </source>
</evidence>
<proteinExistence type="predicted"/>
<keyword evidence="4" id="KW-0964">Secreted</keyword>
<dbReference type="Gene3D" id="3.30.870.10">
    <property type="entry name" value="Endonuclease Chain A"/>
    <property type="match status" value="1"/>
</dbReference>
<dbReference type="eggNOG" id="COG1502">
    <property type="taxonomic scope" value="Bacteria"/>
</dbReference>
<dbReference type="OrthoDB" id="9757917at2"/>
<keyword evidence="7 11" id="KW-0347">Helicase</keyword>
<dbReference type="PANTHER" id="PTHR43788:SF8">
    <property type="entry name" value="DNA-BINDING PROTEIN SMUBP-2"/>
    <property type="match status" value="1"/>
</dbReference>
<dbReference type="SUPFAM" id="SSF52540">
    <property type="entry name" value="P-loop containing nucleoside triphosphate hydrolases"/>
    <property type="match status" value="1"/>
</dbReference>
<dbReference type="InterPro" id="IPR001736">
    <property type="entry name" value="PLipase_D/transphosphatidylase"/>
</dbReference>
<dbReference type="GO" id="GO:0006793">
    <property type="term" value="P:phosphorus metabolic process"/>
    <property type="evidence" value="ECO:0007669"/>
    <property type="project" value="UniProtKB-ARBA"/>
</dbReference>
<dbReference type="CDD" id="cd09118">
    <property type="entry name" value="PLDc_yjhR_C_like"/>
    <property type="match status" value="1"/>
</dbReference>
<dbReference type="InterPro" id="IPR041679">
    <property type="entry name" value="DNA2/NAM7-like_C"/>
</dbReference>
<evidence type="ECO:0000256" key="5">
    <source>
        <dbReference type="ARBA" id="ARBA00022741"/>
    </source>
</evidence>
<dbReference type="eggNOG" id="COG0210">
    <property type="taxonomic scope" value="Bacteria"/>
</dbReference>
<evidence type="ECO:0000256" key="6">
    <source>
        <dbReference type="ARBA" id="ARBA00022801"/>
    </source>
</evidence>
<dbReference type="Pfam" id="PF13091">
    <property type="entry name" value="PLDc_2"/>
    <property type="match status" value="1"/>
</dbReference>
<dbReference type="STRING" id="391626.OAN307_c19380"/>
<organism evidence="11 12">
    <name type="scientific">Octadecabacter antarcticus 307</name>
    <dbReference type="NCBI Taxonomy" id="391626"/>
    <lineage>
        <taxon>Bacteria</taxon>
        <taxon>Pseudomonadati</taxon>
        <taxon>Pseudomonadota</taxon>
        <taxon>Alphaproteobacteria</taxon>
        <taxon>Rhodobacterales</taxon>
        <taxon>Roseobacteraceae</taxon>
        <taxon>Octadecabacter</taxon>
    </lineage>
</organism>
<keyword evidence="8" id="KW-0067">ATP-binding</keyword>
<dbReference type="AlphaFoldDB" id="M9R5U4"/>
<dbReference type="GO" id="GO:0005524">
    <property type="term" value="F:ATP binding"/>
    <property type="evidence" value="ECO:0007669"/>
    <property type="project" value="UniProtKB-KW"/>
</dbReference>
<comment type="function">
    <text evidence="1">Could be a virulence factor.</text>
</comment>
<keyword evidence="12" id="KW-1185">Reference proteome</keyword>
<evidence type="ECO:0000256" key="8">
    <source>
        <dbReference type="ARBA" id="ARBA00022840"/>
    </source>
</evidence>
<dbReference type="GO" id="GO:0043139">
    <property type="term" value="F:5'-3' DNA helicase activity"/>
    <property type="evidence" value="ECO:0007669"/>
    <property type="project" value="TreeGrafter"/>
</dbReference>
<evidence type="ECO:0000256" key="2">
    <source>
        <dbReference type="ARBA" id="ARBA00004613"/>
    </source>
</evidence>
<evidence type="ECO:0000313" key="12">
    <source>
        <dbReference type="Proteomes" id="UP000005307"/>
    </source>
</evidence>
<name>M9R5U4_9RHOB</name>
<dbReference type="HOGENOM" id="CLU_008885_0_0_5"/>
<evidence type="ECO:0000256" key="1">
    <source>
        <dbReference type="ARBA" id="ARBA00003145"/>
    </source>
</evidence>
<dbReference type="InterPro" id="IPR016834">
    <property type="entry name" value="UCP026306"/>
</dbReference>
<dbReference type="CDD" id="cd18808">
    <property type="entry name" value="SF1_C_Upf1"/>
    <property type="match status" value="1"/>
</dbReference>
<keyword evidence="6" id="KW-0378">Hydrolase</keyword>
<protein>
    <recommendedName>
        <fullName evidence="3">Phospholipase D</fullName>
    </recommendedName>
    <alternativeName>
        <fullName evidence="9">Choline phosphatase</fullName>
    </alternativeName>
</protein>
<dbReference type="SUPFAM" id="SSF56024">
    <property type="entry name" value="Phospholipase D/nuclease"/>
    <property type="match status" value="1"/>
</dbReference>
<evidence type="ECO:0000313" key="11">
    <source>
        <dbReference type="EMBL" id="AGI67587.1"/>
    </source>
</evidence>
<reference evidence="11 12" key="1">
    <citation type="journal article" date="2013" name="PLoS ONE">
        <title>Poles Apart: Arctic and Antarctic Octadecabacter strains Share High Genome Plasticity and a New Type of Xanthorhodopsin.</title>
        <authorList>
            <person name="Vollmers J."/>
            <person name="Voget S."/>
            <person name="Dietrich S."/>
            <person name="Gollnow K."/>
            <person name="Smits M."/>
            <person name="Meyer K."/>
            <person name="Brinkhoff T."/>
            <person name="Simon M."/>
            <person name="Daniel R."/>
        </authorList>
    </citation>
    <scope>NUCLEOTIDE SEQUENCE [LARGE SCALE GENOMIC DNA]</scope>
    <source>
        <strain evidence="11 12">307</strain>
    </source>
</reference>
<dbReference type="PROSITE" id="PS50035">
    <property type="entry name" value="PLD"/>
    <property type="match status" value="1"/>
</dbReference>
<comment type="subcellular location">
    <subcellularLocation>
        <location evidence="2">Secreted</location>
    </subcellularLocation>
</comment>
<dbReference type="Proteomes" id="UP000005307">
    <property type="component" value="Chromosome"/>
</dbReference>
<dbReference type="InterPro" id="IPR025202">
    <property type="entry name" value="PLD-like_dom"/>
</dbReference>
<gene>
    <name evidence="11" type="ORF">OAN307_c19380</name>
</gene>
<evidence type="ECO:0000256" key="4">
    <source>
        <dbReference type="ARBA" id="ARBA00022525"/>
    </source>
</evidence>
<feature type="domain" description="PLD phosphodiesterase" evidence="10">
    <location>
        <begin position="1080"/>
        <end position="1107"/>
    </location>
</feature>
<evidence type="ECO:0000256" key="7">
    <source>
        <dbReference type="ARBA" id="ARBA00022806"/>
    </source>
</evidence>
<dbReference type="eggNOG" id="COG1112">
    <property type="taxonomic scope" value="Bacteria"/>
</dbReference>
<dbReference type="Gene3D" id="3.40.50.300">
    <property type="entry name" value="P-loop containing nucleotide triphosphate hydrolases"/>
    <property type="match status" value="3"/>
</dbReference>
<dbReference type="GO" id="GO:0005576">
    <property type="term" value="C:extracellular region"/>
    <property type="evidence" value="ECO:0007669"/>
    <property type="project" value="UniProtKB-SubCell"/>
</dbReference>
<dbReference type="PANTHER" id="PTHR43788">
    <property type="entry name" value="DNA2/NAM7 HELICASE FAMILY MEMBER"/>
    <property type="match status" value="1"/>
</dbReference>
<dbReference type="GO" id="GO:0016787">
    <property type="term" value="F:hydrolase activity"/>
    <property type="evidence" value="ECO:0007669"/>
    <property type="project" value="UniProtKB-KW"/>
</dbReference>
<evidence type="ECO:0000256" key="9">
    <source>
        <dbReference type="ARBA" id="ARBA00029594"/>
    </source>
</evidence>
<dbReference type="KEGG" id="oat:OAN307_c19380"/>
<dbReference type="InterPro" id="IPR047187">
    <property type="entry name" value="SF1_C_Upf1"/>
</dbReference>
<accession>M9R5U4</accession>
<evidence type="ECO:0000256" key="3">
    <source>
        <dbReference type="ARBA" id="ARBA00018392"/>
    </source>
</evidence>
<dbReference type="Pfam" id="PF13087">
    <property type="entry name" value="AAA_12"/>
    <property type="match status" value="1"/>
</dbReference>
<dbReference type="InterPro" id="IPR050534">
    <property type="entry name" value="Coronavir_polyprotein_1ab"/>
</dbReference>
<dbReference type="PIRSF" id="PIRSF026306">
    <property type="entry name" value="UCP026306"/>
    <property type="match status" value="1"/>
</dbReference>